<organism evidence="2 3">
    <name type="scientific">Liparis tanakae</name>
    <name type="common">Tanaka's snailfish</name>
    <dbReference type="NCBI Taxonomy" id="230148"/>
    <lineage>
        <taxon>Eukaryota</taxon>
        <taxon>Metazoa</taxon>
        <taxon>Chordata</taxon>
        <taxon>Craniata</taxon>
        <taxon>Vertebrata</taxon>
        <taxon>Euteleostomi</taxon>
        <taxon>Actinopterygii</taxon>
        <taxon>Neopterygii</taxon>
        <taxon>Teleostei</taxon>
        <taxon>Neoteleostei</taxon>
        <taxon>Acanthomorphata</taxon>
        <taxon>Eupercaria</taxon>
        <taxon>Perciformes</taxon>
        <taxon>Cottioidei</taxon>
        <taxon>Cottales</taxon>
        <taxon>Liparidae</taxon>
        <taxon>Liparis</taxon>
    </lineage>
</organism>
<evidence type="ECO:0000313" key="3">
    <source>
        <dbReference type="Proteomes" id="UP000314294"/>
    </source>
</evidence>
<feature type="region of interest" description="Disordered" evidence="1">
    <location>
        <begin position="135"/>
        <end position="156"/>
    </location>
</feature>
<proteinExistence type="predicted"/>
<gene>
    <name evidence="2" type="ORF">EYF80_055186</name>
</gene>
<protein>
    <submittedName>
        <fullName evidence="2">Uncharacterized protein</fullName>
    </submittedName>
</protein>
<accession>A0A4Z2F115</accession>
<comment type="caution">
    <text evidence="2">The sequence shown here is derived from an EMBL/GenBank/DDBJ whole genome shotgun (WGS) entry which is preliminary data.</text>
</comment>
<evidence type="ECO:0000256" key="1">
    <source>
        <dbReference type="SAM" id="MobiDB-lite"/>
    </source>
</evidence>
<sequence>MPFDRELALLARDTLPAVARAQRCNCGKFNMFKSCRRPAPGNTSLLLRMASITCGHGLDDDLNLGTRELNITGNTRLLGRLKPATTERIAQPASGLRAWRFRVAPTRSPKNQNQSTPVMAMTVWQALFFDGSTRTLFPPTSPGPRRIRTRRTEKLQ</sequence>
<dbReference type="AlphaFoldDB" id="A0A4Z2F115"/>
<dbReference type="Proteomes" id="UP000314294">
    <property type="component" value="Unassembled WGS sequence"/>
</dbReference>
<keyword evidence="3" id="KW-1185">Reference proteome</keyword>
<name>A0A4Z2F115_9TELE</name>
<reference evidence="2 3" key="1">
    <citation type="submission" date="2019-03" db="EMBL/GenBank/DDBJ databases">
        <title>First draft genome of Liparis tanakae, snailfish: a comprehensive survey of snailfish specific genes.</title>
        <authorList>
            <person name="Kim W."/>
            <person name="Song I."/>
            <person name="Jeong J.-H."/>
            <person name="Kim D."/>
            <person name="Kim S."/>
            <person name="Ryu S."/>
            <person name="Song J.Y."/>
            <person name="Lee S.K."/>
        </authorList>
    </citation>
    <scope>NUCLEOTIDE SEQUENCE [LARGE SCALE GENOMIC DNA]</scope>
    <source>
        <tissue evidence="2">Muscle</tissue>
    </source>
</reference>
<dbReference type="EMBL" id="SRLO01001919">
    <property type="protein sequence ID" value="TNN34643.1"/>
    <property type="molecule type" value="Genomic_DNA"/>
</dbReference>
<evidence type="ECO:0000313" key="2">
    <source>
        <dbReference type="EMBL" id="TNN34643.1"/>
    </source>
</evidence>